<dbReference type="SUPFAM" id="SSF47384">
    <property type="entry name" value="Homodimeric domain of signal transducing histidine kinase"/>
    <property type="match status" value="1"/>
</dbReference>
<evidence type="ECO:0000256" key="7">
    <source>
        <dbReference type="ARBA" id="ARBA00022777"/>
    </source>
</evidence>
<dbReference type="CDD" id="cd00130">
    <property type="entry name" value="PAS"/>
    <property type="match status" value="1"/>
</dbReference>
<evidence type="ECO:0000256" key="6">
    <source>
        <dbReference type="ARBA" id="ARBA00022692"/>
    </source>
</evidence>
<comment type="caution">
    <text evidence="13">The sequence shown here is derived from an EMBL/GenBank/DDBJ whole genome shotgun (WGS) entry which is preliminary data.</text>
</comment>
<keyword evidence="14" id="KW-1185">Reference proteome</keyword>
<name>A0ABP6GFD6_9ACTN</name>
<keyword evidence="7" id="KW-0418">Kinase</keyword>
<dbReference type="Gene3D" id="3.30.450.20">
    <property type="entry name" value="PAS domain"/>
    <property type="match status" value="1"/>
</dbReference>
<dbReference type="InterPro" id="IPR005467">
    <property type="entry name" value="His_kinase_dom"/>
</dbReference>
<dbReference type="PROSITE" id="PS50112">
    <property type="entry name" value="PAS"/>
    <property type="match status" value="1"/>
</dbReference>
<dbReference type="InterPro" id="IPR003661">
    <property type="entry name" value="HisK_dim/P_dom"/>
</dbReference>
<evidence type="ECO:0000256" key="8">
    <source>
        <dbReference type="ARBA" id="ARBA00022989"/>
    </source>
</evidence>
<dbReference type="SUPFAM" id="SSF55785">
    <property type="entry name" value="PYP-like sensor domain (PAS domain)"/>
    <property type="match status" value="1"/>
</dbReference>
<dbReference type="InterPro" id="IPR003594">
    <property type="entry name" value="HATPase_dom"/>
</dbReference>
<dbReference type="InterPro" id="IPR000014">
    <property type="entry name" value="PAS"/>
</dbReference>
<dbReference type="InterPro" id="IPR035965">
    <property type="entry name" value="PAS-like_dom_sf"/>
</dbReference>
<dbReference type="EMBL" id="BAAATZ010000003">
    <property type="protein sequence ID" value="GAA2720911.1"/>
    <property type="molecule type" value="Genomic_DNA"/>
</dbReference>
<protein>
    <recommendedName>
        <fullName evidence="3">histidine kinase</fullName>
        <ecNumber evidence="3">2.7.13.3</ecNumber>
    </recommendedName>
</protein>
<evidence type="ECO:0000259" key="11">
    <source>
        <dbReference type="PROSITE" id="PS50109"/>
    </source>
</evidence>
<proteinExistence type="predicted"/>
<dbReference type="InterPro" id="IPR013656">
    <property type="entry name" value="PAS_4"/>
</dbReference>
<keyword evidence="9" id="KW-0902">Two-component regulatory system</keyword>
<dbReference type="SMART" id="SM00387">
    <property type="entry name" value="HATPase_c"/>
    <property type="match status" value="1"/>
</dbReference>
<dbReference type="PANTHER" id="PTHR45436">
    <property type="entry name" value="SENSOR HISTIDINE KINASE YKOH"/>
    <property type="match status" value="1"/>
</dbReference>
<keyword evidence="8" id="KW-1133">Transmembrane helix</keyword>
<dbReference type="InterPro" id="IPR050428">
    <property type="entry name" value="TCS_sensor_his_kinase"/>
</dbReference>
<dbReference type="Proteomes" id="UP001501842">
    <property type="component" value="Unassembled WGS sequence"/>
</dbReference>
<dbReference type="CDD" id="cd00082">
    <property type="entry name" value="HisKA"/>
    <property type="match status" value="1"/>
</dbReference>
<evidence type="ECO:0000259" key="12">
    <source>
        <dbReference type="PROSITE" id="PS50112"/>
    </source>
</evidence>
<keyword evidence="4" id="KW-0597">Phosphoprotein</keyword>
<dbReference type="RefSeq" id="WP_344448938.1">
    <property type="nucleotide sequence ID" value="NZ_BAAATZ010000003.1"/>
</dbReference>
<evidence type="ECO:0000256" key="5">
    <source>
        <dbReference type="ARBA" id="ARBA00022679"/>
    </source>
</evidence>
<dbReference type="SMART" id="SM00388">
    <property type="entry name" value="HisKA"/>
    <property type="match status" value="1"/>
</dbReference>
<dbReference type="PANTHER" id="PTHR45436:SF5">
    <property type="entry name" value="SENSOR HISTIDINE KINASE TRCS"/>
    <property type="match status" value="1"/>
</dbReference>
<evidence type="ECO:0000256" key="10">
    <source>
        <dbReference type="ARBA" id="ARBA00023136"/>
    </source>
</evidence>
<feature type="domain" description="PAS" evidence="12">
    <location>
        <begin position="4"/>
        <end position="80"/>
    </location>
</feature>
<feature type="domain" description="Histidine kinase" evidence="11">
    <location>
        <begin position="200"/>
        <end position="406"/>
    </location>
</feature>
<dbReference type="Pfam" id="PF02518">
    <property type="entry name" value="HATPase_c"/>
    <property type="match status" value="1"/>
</dbReference>
<dbReference type="PROSITE" id="PS50109">
    <property type="entry name" value="HIS_KIN"/>
    <property type="match status" value="1"/>
</dbReference>
<dbReference type="EC" id="2.7.13.3" evidence="3"/>
<keyword evidence="10" id="KW-0472">Membrane</keyword>
<dbReference type="PRINTS" id="PR00344">
    <property type="entry name" value="BCTRLSENSOR"/>
</dbReference>
<evidence type="ECO:0000256" key="1">
    <source>
        <dbReference type="ARBA" id="ARBA00000085"/>
    </source>
</evidence>
<dbReference type="CDD" id="cd00075">
    <property type="entry name" value="HATPase"/>
    <property type="match status" value="1"/>
</dbReference>
<dbReference type="InterPro" id="IPR036890">
    <property type="entry name" value="HATPase_C_sf"/>
</dbReference>
<accession>A0ABP6GFD6</accession>
<dbReference type="Gene3D" id="3.30.565.10">
    <property type="entry name" value="Histidine kinase-like ATPase, C-terminal domain"/>
    <property type="match status" value="1"/>
</dbReference>
<evidence type="ECO:0000313" key="13">
    <source>
        <dbReference type="EMBL" id="GAA2720911.1"/>
    </source>
</evidence>
<evidence type="ECO:0000256" key="9">
    <source>
        <dbReference type="ARBA" id="ARBA00023012"/>
    </source>
</evidence>
<sequence>MGNSKIDYGAVFRDGPSPTVLLDRDFIVAAANDACLRVSGKRPEEMIGKSVFDIFPSDPVDPKAEDSTLRDSLERVLETGEQGVVALQRQSEEVPDRPGVFKERYWSQVAAPVFGPDHRVEFIIHQAEEVTGFLQRLHRARHLAEAGDLAELEAMEQRIYARSRELQRFNDRLQQAHEQQRRISLSLQEAVERQRRFVSDVSHDLRNPLTGLQLRLEEALSDPQVDPNEVLHSVLRDAQRLNDLVCDLLELTSLDAHKAIPAEPVDLGGLVSEELRRHAFKHWALSCPDSGVVVSASRVRLTRLLANLLTNADRHASREIRVTVKAEPPDAVLEVVDDGPGVPPEERELVFERFHRSEEARRRDPGGTGLGLPISREIAESHGGTLTLADNPSGGARFVLRLPLAGDRQAGSGPPT</sequence>
<keyword evidence="5" id="KW-0808">Transferase</keyword>
<dbReference type="SUPFAM" id="SSF55874">
    <property type="entry name" value="ATPase domain of HSP90 chaperone/DNA topoisomerase II/histidine kinase"/>
    <property type="match status" value="1"/>
</dbReference>
<comment type="subcellular location">
    <subcellularLocation>
        <location evidence="2">Cell membrane</location>
    </subcellularLocation>
</comment>
<keyword evidence="6" id="KW-0812">Transmembrane</keyword>
<evidence type="ECO:0000256" key="4">
    <source>
        <dbReference type="ARBA" id="ARBA00022553"/>
    </source>
</evidence>
<gene>
    <name evidence="13" type="ORF">GCM10010439_09920</name>
</gene>
<dbReference type="InterPro" id="IPR036097">
    <property type="entry name" value="HisK_dim/P_sf"/>
</dbReference>
<dbReference type="Pfam" id="PF00512">
    <property type="entry name" value="HisKA"/>
    <property type="match status" value="1"/>
</dbReference>
<dbReference type="InterPro" id="IPR004358">
    <property type="entry name" value="Sig_transdc_His_kin-like_C"/>
</dbReference>
<comment type="catalytic activity">
    <reaction evidence="1">
        <text>ATP + protein L-histidine = ADP + protein N-phospho-L-histidine.</text>
        <dbReference type="EC" id="2.7.13.3"/>
    </reaction>
</comment>
<evidence type="ECO:0000313" key="14">
    <source>
        <dbReference type="Proteomes" id="UP001501842"/>
    </source>
</evidence>
<dbReference type="Gene3D" id="1.10.287.130">
    <property type="match status" value="1"/>
</dbReference>
<evidence type="ECO:0000256" key="2">
    <source>
        <dbReference type="ARBA" id="ARBA00004236"/>
    </source>
</evidence>
<organism evidence="13 14">
    <name type="scientific">Actinocorallia aurantiaca</name>
    <dbReference type="NCBI Taxonomy" id="46204"/>
    <lineage>
        <taxon>Bacteria</taxon>
        <taxon>Bacillati</taxon>
        <taxon>Actinomycetota</taxon>
        <taxon>Actinomycetes</taxon>
        <taxon>Streptosporangiales</taxon>
        <taxon>Thermomonosporaceae</taxon>
        <taxon>Actinocorallia</taxon>
    </lineage>
</organism>
<reference evidence="14" key="1">
    <citation type="journal article" date="2019" name="Int. J. Syst. Evol. Microbiol.">
        <title>The Global Catalogue of Microorganisms (GCM) 10K type strain sequencing project: providing services to taxonomists for standard genome sequencing and annotation.</title>
        <authorList>
            <consortium name="The Broad Institute Genomics Platform"/>
            <consortium name="The Broad Institute Genome Sequencing Center for Infectious Disease"/>
            <person name="Wu L."/>
            <person name="Ma J."/>
        </authorList>
    </citation>
    <scope>NUCLEOTIDE SEQUENCE [LARGE SCALE GENOMIC DNA]</scope>
    <source>
        <strain evidence="14">JCM 8201</strain>
    </source>
</reference>
<evidence type="ECO:0000256" key="3">
    <source>
        <dbReference type="ARBA" id="ARBA00012438"/>
    </source>
</evidence>
<dbReference type="Pfam" id="PF08448">
    <property type="entry name" value="PAS_4"/>
    <property type="match status" value="1"/>
</dbReference>
<dbReference type="SMART" id="SM00091">
    <property type="entry name" value="PAS"/>
    <property type="match status" value="1"/>
</dbReference>